<organism evidence="14 15">
    <name type="scientific">Fibroporia radiculosa</name>
    <dbReference type="NCBI Taxonomy" id="599839"/>
    <lineage>
        <taxon>Eukaryota</taxon>
        <taxon>Fungi</taxon>
        <taxon>Dikarya</taxon>
        <taxon>Basidiomycota</taxon>
        <taxon>Agaricomycotina</taxon>
        <taxon>Agaricomycetes</taxon>
        <taxon>Polyporales</taxon>
        <taxon>Fibroporiaceae</taxon>
        <taxon>Fibroporia</taxon>
    </lineage>
</organism>
<gene>
    <name evidence="14" type="ORF">FIBRA_06062</name>
</gene>
<feature type="domain" description="ERAP1-like C-terminal" evidence="12">
    <location>
        <begin position="724"/>
        <end position="1040"/>
    </location>
</feature>
<dbReference type="RefSeq" id="XP_012183194.1">
    <property type="nucleotide sequence ID" value="XM_012327804.1"/>
</dbReference>
<evidence type="ECO:0000259" key="11">
    <source>
        <dbReference type="Pfam" id="PF01433"/>
    </source>
</evidence>
<sequence>MLIAPIASEALYATLRYPFRLLHSANEKINSEALALALLIPSLPESSRGRMQRLWRLTVPGYNPPLGQLMFCRHSSPWRSTSSVLAAAALGLRAPSTRLVLPGRRYGQKVPDKYLLTDAATLPFSFSGTYWKPSAHHLCLSTRDASHRTHMHEYKSLSTRPCSSIASALPAGGIPAPSMSSEPQVDYRLPTTVRPTHYDLTIRTDLEKSRFDGFVKVHLDILKDTSQLVFNTAELELSNPVLYSEALHMEQTPSTLSFDTIMERGFLSFTTPLPADSKAQLSLSFTGQLTGAMMGYYKSVGGEDGKDVYALTQFEPTIARKAFPCWDEPSLKATFAVTLISRADTVNLSNMSVASESIYEPGTTPETNIVLSWLSTKLSTLGSENADKWIITGFDTSPPAMAWANGHFKYLESSYVSPLSGKTRPLRIYATAEIIHQAQFALDLKRQILPIYEKVFDIEYPLPKLDTLVAHDYDAGAMENWGLITGRTSTLLLDPKSSDLPTKKHVAETQCHEVAHMWFGDITTMAWWDNLFRDVGGRGHDSWIFPEWKLNSAFVSGRFAYALNVDAKISSHPIEVECPDANMVNQIFDGLSYAKAAAVLRMLASFVGEEGFLKGVSVYLKKHLFKNSVTKDLWNGHDIPKMMDNWVKTTGYPVLTVTEAENGIHVRQDRFLDSGPANATDNQTIWTIPLSILTVTAKGDVIVNRELVLDQRSMFIPLDVTKPFKLNAGTVSFCRVFYPPERLVKIGREAAQSPSPFSIEDRMGIVDDALALSKAGFSKVSSALSLIDVLRNEQEYLVWDSISKNLAQMRNVWWEHDDIADFIDGFRRELFTPIVQRLGYVASQEDDADTQELRTLAIEAASFAGEKSVVKELTDRFAYYLKTGDDSRIPAELEQAIYNAAVLHGGREEWEAVKHIAAKPKTPSSGVAAMLAMCATEDLDLAEETFQYTMTDARDQDLMYFFRGLAMNKKTRRLLVVNFKKNYDAFDKRLEGNYSMQFLVSIAISPLSSDKDYEETVEFFKTKDTSKYDMVLKQSLDSIASRSAWIKRSTNDVQEWFRSRTSLSKV</sequence>
<dbReference type="InterPro" id="IPR027268">
    <property type="entry name" value="Peptidase_M4/M1_CTD_sf"/>
</dbReference>
<feature type="binding site" evidence="9">
    <location>
        <position position="516"/>
    </location>
    <ligand>
        <name>Zn(2+)</name>
        <dbReference type="ChEBI" id="CHEBI:29105"/>
        <note>catalytic</note>
    </ligand>
</feature>
<dbReference type="GO" id="GO:0043171">
    <property type="term" value="P:peptide catabolic process"/>
    <property type="evidence" value="ECO:0007669"/>
    <property type="project" value="TreeGrafter"/>
</dbReference>
<dbReference type="GO" id="GO:0006508">
    <property type="term" value="P:proteolysis"/>
    <property type="evidence" value="ECO:0007669"/>
    <property type="project" value="UniProtKB-KW"/>
</dbReference>
<comment type="similarity">
    <text evidence="1">Belongs to the peptidase M1 family.</text>
</comment>
<dbReference type="HOGENOM" id="CLU_003705_0_2_1"/>
<dbReference type="GO" id="GO:0016020">
    <property type="term" value="C:membrane"/>
    <property type="evidence" value="ECO:0007669"/>
    <property type="project" value="TreeGrafter"/>
</dbReference>
<protein>
    <recommendedName>
        <fullName evidence="16">Aminopeptidase</fullName>
    </recommendedName>
</protein>
<accession>J4IB23</accession>
<evidence type="ECO:0000256" key="5">
    <source>
        <dbReference type="ARBA" id="ARBA00022801"/>
    </source>
</evidence>
<dbReference type="Proteomes" id="UP000006352">
    <property type="component" value="Unassembled WGS sequence"/>
</dbReference>
<dbReference type="EMBL" id="HE797134">
    <property type="protein sequence ID" value="CCM03911.1"/>
    <property type="molecule type" value="Genomic_DNA"/>
</dbReference>
<dbReference type="OrthoDB" id="10031169at2759"/>
<dbReference type="GO" id="GO:0070006">
    <property type="term" value="F:metalloaminopeptidase activity"/>
    <property type="evidence" value="ECO:0007669"/>
    <property type="project" value="TreeGrafter"/>
</dbReference>
<keyword evidence="2" id="KW-0031">Aminopeptidase</keyword>
<dbReference type="CDD" id="cd09601">
    <property type="entry name" value="M1_APN-Q_like"/>
    <property type="match status" value="1"/>
</dbReference>
<dbReference type="Gene3D" id="2.60.40.1730">
    <property type="entry name" value="tricorn interacting facor f3 domain"/>
    <property type="match status" value="1"/>
</dbReference>
<name>J4IB23_9APHY</name>
<reference evidence="14 15" key="1">
    <citation type="journal article" date="2012" name="Appl. Environ. Microbiol.">
        <title>Short-read sequencing for genomic analysis of the brown rot fungus Fibroporia radiculosa.</title>
        <authorList>
            <person name="Tang J.D."/>
            <person name="Perkins A.D."/>
            <person name="Sonstegard T.S."/>
            <person name="Schroeder S.G."/>
            <person name="Burgess S.C."/>
            <person name="Diehl S.V."/>
        </authorList>
    </citation>
    <scope>NUCLEOTIDE SEQUENCE [LARGE SCALE GENOMIC DNA]</scope>
    <source>
        <strain evidence="14 15">TFFH 294</strain>
    </source>
</reference>
<keyword evidence="7" id="KW-0482">Metalloprotease</keyword>
<dbReference type="AlphaFoldDB" id="J4IB23"/>
<dbReference type="InterPro" id="IPR024571">
    <property type="entry name" value="ERAP1-like_C_dom"/>
</dbReference>
<keyword evidence="5" id="KW-0378">Hydrolase</keyword>
<feature type="active site" description="Proton acceptor" evidence="8">
    <location>
        <position position="513"/>
    </location>
</feature>
<keyword evidence="3" id="KW-0645">Protease</keyword>
<dbReference type="STRING" id="599839.J4IB23"/>
<dbReference type="InParanoid" id="J4IB23"/>
<dbReference type="InterPro" id="IPR042097">
    <property type="entry name" value="Aminopeptidase_N-like_N_sf"/>
</dbReference>
<keyword evidence="4 9" id="KW-0479">Metal-binding</keyword>
<dbReference type="SUPFAM" id="SSF55486">
    <property type="entry name" value="Metalloproteases ('zincins'), catalytic domain"/>
    <property type="match status" value="1"/>
</dbReference>
<dbReference type="Pfam" id="PF17900">
    <property type="entry name" value="Peptidase_M1_N"/>
    <property type="match status" value="1"/>
</dbReference>
<dbReference type="FunCoup" id="J4IB23">
    <property type="interactions" value="487"/>
</dbReference>
<dbReference type="InterPro" id="IPR014782">
    <property type="entry name" value="Peptidase_M1_dom"/>
</dbReference>
<keyword evidence="6 9" id="KW-0862">Zinc</keyword>
<dbReference type="Pfam" id="PF01433">
    <property type="entry name" value="Peptidase_M1"/>
    <property type="match status" value="1"/>
</dbReference>
<dbReference type="FunFam" id="1.10.390.10:FF:000006">
    <property type="entry name" value="Puromycin-sensitive aminopeptidase"/>
    <property type="match status" value="1"/>
</dbReference>
<dbReference type="GO" id="GO:0042277">
    <property type="term" value="F:peptide binding"/>
    <property type="evidence" value="ECO:0007669"/>
    <property type="project" value="TreeGrafter"/>
</dbReference>
<dbReference type="GO" id="GO:0005737">
    <property type="term" value="C:cytoplasm"/>
    <property type="evidence" value="ECO:0007669"/>
    <property type="project" value="TreeGrafter"/>
</dbReference>
<feature type="binding site" evidence="9">
    <location>
        <position position="512"/>
    </location>
    <ligand>
        <name>Zn(2+)</name>
        <dbReference type="ChEBI" id="CHEBI:29105"/>
        <note>catalytic</note>
    </ligand>
</feature>
<dbReference type="Gene3D" id="1.10.390.10">
    <property type="entry name" value="Neutral Protease Domain 2"/>
    <property type="match status" value="1"/>
</dbReference>
<dbReference type="InterPro" id="IPR050344">
    <property type="entry name" value="Peptidase_M1_aminopeptidases"/>
</dbReference>
<comment type="cofactor">
    <cofactor evidence="9">
        <name>Zn(2+)</name>
        <dbReference type="ChEBI" id="CHEBI:29105"/>
    </cofactor>
    <text evidence="9">Binds 1 zinc ion per subunit.</text>
</comment>
<dbReference type="Gene3D" id="2.60.40.1910">
    <property type="match status" value="1"/>
</dbReference>
<evidence type="ECO:0000256" key="9">
    <source>
        <dbReference type="PIRSR" id="PIRSR634016-3"/>
    </source>
</evidence>
<evidence type="ECO:0000259" key="13">
    <source>
        <dbReference type="Pfam" id="PF17900"/>
    </source>
</evidence>
<dbReference type="PANTHER" id="PTHR11533">
    <property type="entry name" value="PROTEASE M1 ZINC METALLOPROTEASE"/>
    <property type="match status" value="1"/>
</dbReference>
<feature type="domain" description="Aminopeptidase N-like N-terminal" evidence="13">
    <location>
        <begin position="195"/>
        <end position="364"/>
    </location>
</feature>
<evidence type="ECO:0000256" key="6">
    <source>
        <dbReference type="ARBA" id="ARBA00022833"/>
    </source>
</evidence>
<dbReference type="SUPFAM" id="SSF63737">
    <property type="entry name" value="Leukotriene A4 hydrolase N-terminal domain"/>
    <property type="match status" value="1"/>
</dbReference>
<evidence type="ECO:0000256" key="1">
    <source>
        <dbReference type="ARBA" id="ARBA00010136"/>
    </source>
</evidence>
<evidence type="ECO:0000256" key="7">
    <source>
        <dbReference type="ARBA" id="ARBA00023049"/>
    </source>
</evidence>
<dbReference type="InterPro" id="IPR034016">
    <property type="entry name" value="M1_APN-typ"/>
</dbReference>
<dbReference type="PANTHER" id="PTHR11533:SF174">
    <property type="entry name" value="PUROMYCIN-SENSITIVE AMINOPEPTIDASE-RELATED"/>
    <property type="match status" value="1"/>
</dbReference>
<dbReference type="Pfam" id="PF11838">
    <property type="entry name" value="ERAP1_C"/>
    <property type="match status" value="1"/>
</dbReference>
<evidence type="ECO:0008006" key="16">
    <source>
        <dbReference type="Google" id="ProtNLM"/>
    </source>
</evidence>
<feature type="domain" description="Peptidase M1 membrane alanine aminopeptidase" evidence="11">
    <location>
        <begin position="440"/>
        <end position="635"/>
    </location>
</feature>
<dbReference type="GO" id="GO:0008270">
    <property type="term" value="F:zinc ion binding"/>
    <property type="evidence" value="ECO:0007669"/>
    <property type="project" value="InterPro"/>
</dbReference>
<dbReference type="GO" id="GO:0005615">
    <property type="term" value="C:extracellular space"/>
    <property type="evidence" value="ECO:0007669"/>
    <property type="project" value="TreeGrafter"/>
</dbReference>
<dbReference type="Gene3D" id="1.25.50.20">
    <property type="match status" value="1"/>
</dbReference>
<evidence type="ECO:0000313" key="15">
    <source>
        <dbReference type="Proteomes" id="UP000006352"/>
    </source>
</evidence>
<evidence type="ECO:0000259" key="12">
    <source>
        <dbReference type="Pfam" id="PF11838"/>
    </source>
</evidence>
<evidence type="ECO:0000256" key="8">
    <source>
        <dbReference type="PIRSR" id="PIRSR634016-1"/>
    </source>
</evidence>
<proteinExistence type="inferred from homology"/>
<dbReference type="InterPro" id="IPR045357">
    <property type="entry name" value="Aminopeptidase_N-like_N"/>
</dbReference>
<evidence type="ECO:0000256" key="4">
    <source>
        <dbReference type="ARBA" id="ARBA00022723"/>
    </source>
</evidence>
<feature type="site" description="Transition state stabilizer" evidence="10">
    <location>
        <position position="593"/>
    </location>
</feature>
<keyword evidence="15" id="KW-1185">Reference proteome</keyword>
<dbReference type="GeneID" id="24098822"/>
<evidence type="ECO:0000256" key="2">
    <source>
        <dbReference type="ARBA" id="ARBA00022438"/>
    </source>
</evidence>
<evidence type="ECO:0000256" key="3">
    <source>
        <dbReference type="ARBA" id="ARBA00022670"/>
    </source>
</evidence>
<evidence type="ECO:0000313" key="14">
    <source>
        <dbReference type="EMBL" id="CCM03911.1"/>
    </source>
</evidence>
<evidence type="ECO:0000256" key="10">
    <source>
        <dbReference type="PIRSR" id="PIRSR634016-4"/>
    </source>
</evidence>